<dbReference type="GO" id="GO:0043190">
    <property type="term" value="C:ATP-binding cassette (ABC) transporter complex"/>
    <property type="evidence" value="ECO:0007669"/>
    <property type="project" value="InterPro"/>
</dbReference>
<dbReference type="PANTHER" id="PTHR30477">
    <property type="entry name" value="ABC-TRANSPORTER METAL-BINDING PROTEIN"/>
    <property type="match status" value="1"/>
</dbReference>
<keyword evidence="5 8" id="KW-0812">Transmembrane</keyword>
<keyword evidence="11" id="KW-1185">Reference proteome</keyword>
<dbReference type="PANTHER" id="PTHR30477:SF8">
    <property type="entry name" value="METAL TRANSPORT SYSTEM MEMBRANE PROTEIN CT_070-RELATED"/>
    <property type="match status" value="1"/>
</dbReference>
<evidence type="ECO:0000313" key="11">
    <source>
        <dbReference type="Proteomes" id="UP000568109"/>
    </source>
</evidence>
<dbReference type="Proteomes" id="UP000568109">
    <property type="component" value="Unassembled WGS sequence"/>
</dbReference>
<dbReference type="GO" id="GO:0055085">
    <property type="term" value="P:transmembrane transport"/>
    <property type="evidence" value="ECO:0007669"/>
    <property type="project" value="InterPro"/>
</dbReference>
<proteinExistence type="inferred from homology"/>
<name>A0A851HJJ6_9MOLU</name>
<accession>A0A851HJJ6</accession>
<evidence type="ECO:0000256" key="9">
    <source>
        <dbReference type="SAM" id="Phobius"/>
    </source>
</evidence>
<evidence type="ECO:0000256" key="4">
    <source>
        <dbReference type="ARBA" id="ARBA00022475"/>
    </source>
</evidence>
<gene>
    <name evidence="10" type="ORF">HR065_02820</name>
</gene>
<comment type="similarity">
    <text evidence="2 8">Belongs to the ABC-3 integral membrane protein family.</text>
</comment>
<reference evidence="10 11" key="1">
    <citation type="submission" date="2020-06" db="EMBL/GenBank/DDBJ databases">
        <title>Draft genome sequence of Candidatus Phytoplasma pruni (X-disease group, subgroup 16SrIII-B) strain ChTDIII from Argentina.</title>
        <authorList>
            <person name="Fernandez F.D."/>
            <person name="Zuebert C."/>
            <person name="Huettel B."/>
            <person name="Kube M."/>
            <person name="Conci L.R."/>
        </authorList>
    </citation>
    <scope>NUCLEOTIDE SEQUENCE [LARGE SCALE GENOMIC DNA]</scope>
    <source>
        <strain evidence="10 11">ChTDIII</strain>
    </source>
</reference>
<dbReference type="CDD" id="cd06550">
    <property type="entry name" value="TM_ABC_iron-siderophores_like"/>
    <property type="match status" value="1"/>
</dbReference>
<evidence type="ECO:0000256" key="7">
    <source>
        <dbReference type="ARBA" id="ARBA00023136"/>
    </source>
</evidence>
<feature type="transmembrane region" description="Helical" evidence="9">
    <location>
        <begin position="42"/>
        <end position="61"/>
    </location>
</feature>
<dbReference type="RefSeq" id="WP_178734386.1">
    <property type="nucleotide sequence ID" value="NZ_JABUOH010000061.1"/>
</dbReference>
<evidence type="ECO:0000313" key="10">
    <source>
        <dbReference type="EMBL" id="NWN46003.1"/>
    </source>
</evidence>
<dbReference type="Gene3D" id="1.10.3470.10">
    <property type="entry name" value="ABC transporter involved in vitamin B12 uptake, BtuC"/>
    <property type="match status" value="1"/>
</dbReference>
<dbReference type="InterPro" id="IPR037294">
    <property type="entry name" value="ABC_BtuC-like"/>
</dbReference>
<organism evidence="10 11">
    <name type="scientific">Candidatus Phytoplasma pruni</name>
    <dbReference type="NCBI Taxonomy" id="479893"/>
    <lineage>
        <taxon>Bacteria</taxon>
        <taxon>Bacillati</taxon>
        <taxon>Mycoplasmatota</taxon>
        <taxon>Mollicutes</taxon>
        <taxon>Acholeplasmatales</taxon>
        <taxon>Acholeplasmataceae</taxon>
        <taxon>Candidatus Phytoplasma</taxon>
        <taxon>16SrIII (X-disease group)</taxon>
    </lineage>
</organism>
<evidence type="ECO:0000256" key="6">
    <source>
        <dbReference type="ARBA" id="ARBA00022989"/>
    </source>
</evidence>
<dbReference type="EMBL" id="JABUOH010000061">
    <property type="protein sequence ID" value="NWN46003.1"/>
    <property type="molecule type" value="Genomic_DNA"/>
</dbReference>
<evidence type="ECO:0000256" key="1">
    <source>
        <dbReference type="ARBA" id="ARBA00004651"/>
    </source>
</evidence>
<evidence type="ECO:0000256" key="3">
    <source>
        <dbReference type="ARBA" id="ARBA00022448"/>
    </source>
</evidence>
<keyword evidence="6 9" id="KW-1133">Transmembrane helix</keyword>
<dbReference type="AlphaFoldDB" id="A0A851HJJ6"/>
<protein>
    <submittedName>
        <fullName evidence="10">Metal ABC transporter permease</fullName>
    </submittedName>
</protein>
<dbReference type="GO" id="GO:0010043">
    <property type="term" value="P:response to zinc ion"/>
    <property type="evidence" value="ECO:0007669"/>
    <property type="project" value="TreeGrafter"/>
</dbReference>
<feature type="transmembrane region" description="Helical" evidence="9">
    <location>
        <begin position="196"/>
        <end position="220"/>
    </location>
</feature>
<evidence type="ECO:0000256" key="8">
    <source>
        <dbReference type="RuleBase" id="RU003943"/>
    </source>
</evidence>
<feature type="transmembrane region" description="Helical" evidence="9">
    <location>
        <begin position="14"/>
        <end position="35"/>
    </location>
</feature>
<keyword evidence="7 9" id="KW-0472">Membrane</keyword>
<feature type="transmembrane region" description="Helical" evidence="9">
    <location>
        <begin position="227"/>
        <end position="245"/>
    </location>
</feature>
<feature type="transmembrane region" description="Helical" evidence="9">
    <location>
        <begin position="139"/>
        <end position="159"/>
    </location>
</feature>
<feature type="transmembrane region" description="Helical" evidence="9">
    <location>
        <begin position="67"/>
        <end position="85"/>
    </location>
</feature>
<dbReference type="InterPro" id="IPR001626">
    <property type="entry name" value="ABC_TroCD"/>
</dbReference>
<dbReference type="SUPFAM" id="SSF81345">
    <property type="entry name" value="ABC transporter involved in vitamin B12 uptake, BtuC"/>
    <property type="match status" value="1"/>
</dbReference>
<feature type="transmembrane region" description="Helical" evidence="9">
    <location>
        <begin position="251"/>
        <end position="271"/>
    </location>
</feature>
<evidence type="ECO:0000256" key="2">
    <source>
        <dbReference type="ARBA" id="ARBA00008034"/>
    </source>
</evidence>
<sequence>MINTFSAFSDNFDFNSFFIAVLTAMAASILGVFLILKRMSMVIDAISHSVLLGIVLTFLIVRDLNSPYLIIGATLIGVFTSYLSDILSRHSKVNEDAAIGITFAFLFALAVFIITVYIRDAHLDIDAVFTGSLEFINSSKIKIILPVFLLNFFFFLVFYKELKLSLFDKNLAVSLGFLPTLINYILITLVSTTSVAAFEIAGSILMISFFIAPAATALLITKNLFSSVLFSMFFAFLGVVVGYSAGIWLNMTLSGTISSAMLLIFLLVFIFETKNGVITKLIQKNKQKKYFGMINLLIHIQNHEKKENIVQTQQSLKWSSAFYQKCLKKSFQEGYVKLEDEELHLTHKGEALLIQQQEILGI</sequence>
<feature type="transmembrane region" description="Helical" evidence="9">
    <location>
        <begin position="171"/>
        <end position="190"/>
    </location>
</feature>
<comment type="caution">
    <text evidence="10">The sequence shown here is derived from an EMBL/GenBank/DDBJ whole genome shotgun (WGS) entry which is preliminary data.</text>
</comment>
<feature type="transmembrane region" description="Helical" evidence="9">
    <location>
        <begin position="97"/>
        <end position="119"/>
    </location>
</feature>
<dbReference type="Pfam" id="PF00950">
    <property type="entry name" value="ABC-3"/>
    <property type="match status" value="1"/>
</dbReference>
<comment type="subcellular location">
    <subcellularLocation>
        <location evidence="1 8">Cell membrane</location>
        <topology evidence="1 8">Multi-pass membrane protein</topology>
    </subcellularLocation>
</comment>
<keyword evidence="3 8" id="KW-0813">Transport</keyword>
<keyword evidence="4" id="KW-1003">Cell membrane</keyword>
<evidence type="ECO:0000256" key="5">
    <source>
        <dbReference type="ARBA" id="ARBA00022692"/>
    </source>
</evidence>